<evidence type="ECO:0000256" key="1">
    <source>
        <dbReference type="SAM" id="MobiDB-lite"/>
    </source>
</evidence>
<gene>
    <name evidence="3" type="ORF">FVE85_9860</name>
</gene>
<feature type="region of interest" description="Disordered" evidence="1">
    <location>
        <begin position="32"/>
        <end position="53"/>
    </location>
</feature>
<evidence type="ECO:0000259" key="2">
    <source>
        <dbReference type="Pfam" id="PF00561"/>
    </source>
</evidence>
<feature type="region of interest" description="Disordered" evidence="1">
    <location>
        <begin position="71"/>
        <end position="91"/>
    </location>
</feature>
<proteinExistence type="predicted"/>
<reference evidence="4" key="1">
    <citation type="journal article" date="2019" name="Nat. Commun.">
        <title>Expansion of phycobilisome linker gene families in mesophilic red algae.</title>
        <authorList>
            <person name="Lee J."/>
            <person name="Kim D."/>
            <person name="Bhattacharya D."/>
            <person name="Yoon H.S."/>
        </authorList>
    </citation>
    <scope>NUCLEOTIDE SEQUENCE [LARGE SCALE GENOMIC DNA]</scope>
    <source>
        <strain evidence="4">CCMP 1328</strain>
    </source>
</reference>
<sequence length="512" mass="56307">MTNMVEMNAAAAFVSSATVRVVDWRSVFGGDGPGCGSGRGAGHENTEHLERAKRKQTRVLLRMSYANDKYRPPVGEATDGRSVAGDGTERSGRAVRAGSQITRQIKWGEVMELVLFTVRTLPRMRMRQAQENALMWAHKLADEDSYFVPLYWGLPRRIRIHCKVTDPSTSRTIADAVSASVSMLSTTSTKGTPMVKQEDGLILLHGMLGHVVSWARVQTALADMFNVRVVAYDRPGFGLSCRPAAREWESDSRSFGNPYTLQGSVQQLKMLIDSNRLGLSDAPVILCAHSMGCAVALLMASMYPERVKALVLVAPAAQLPRSSSRASPERERENGSAGSGAPDDAASRAGRLVQNLAMRVLDVPVLGRSLIRARFETVLSTPRDRREQLERLFHDVNELADADEYLDSYAKPMLVEQWDQGLLEVFRALESFASNEALSCLDDAGRCSVTQPVLIVGGNEDQIISVDSMRALADMLPNATLRVIPACGHCPAEEKPQRLLHEIARWKRIHGL</sequence>
<dbReference type="GO" id="GO:0003824">
    <property type="term" value="F:catalytic activity"/>
    <property type="evidence" value="ECO:0007669"/>
    <property type="project" value="InterPro"/>
</dbReference>
<name>A0A5J4YI64_PORPP</name>
<evidence type="ECO:0000313" key="4">
    <source>
        <dbReference type="Proteomes" id="UP000324585"/>
    </source>
</evidence>
<dbReference type="Gene3D" id="3.40.50.1820">
    <property type="entry name" value="alpha/beta hydrolase"/>
    <property type="match status" value="1"/>
</dbReference>
<dbReference type="InterPro" id="IPR000073">
    <property type="entry name" value="AB_hydrolase_1"/>
</dbReference>
<accession>A0A5J4YI64</accession>
<organism evidence="3 4">
    <name type="scientific">Porphyridium purpureum</name>
    <name type="common">Red alga</name>
    <name type="synonym">Porphyridium cruentum</name>
    <dbReference type="NCBI Taxonomy" id="35688"/>
    <lineage>
        <taxon>Eukaryota</taxon>
        <taxon>Rhodophyta</taxon>
        <taxon>Bangiophyceae</taxon>
        <taxon>Porphyridiales</taxon>
        <taxon>Porphyridiaceae</taxon>
        <taxon>Porphyridium</taxon>
    </lineage>
</organism>
<feature type="compositionally biased region" description="Low complexity" evidence="1">
    <location>
        <begin position="335"/>
        <end position="345"/>
    </location>
</feature>
<dbReference type="Proteomes" id="UP000324585">
    <property type="component" value="Unassembled WGS sequence"/>
</dbReference>
<dbReference type="PANTHER" id="PTHR43689:SF8">
    <property type="entry name" value="ALPHA_BETA-HYDROLASES SUPERFAMILY PROTEIN"/>
    <property type="match status" value="1"/>
</dbReference>
<feature type="compositionally biased region" description="Basic and acidic residues" evidence="1">
    <location>
        <begin position="41"/>
        <end position="50"/>
    </location>
</feature>
<evidence type="ECO:0000313" key="3">
    <source>
        <dbReference type="EMBL" id="KAA8490968.1"/>
    </source>
</evidence>
<dbReference type="SUPFAM" id="SSF53474">
    <property type="entry name" value="alpha/beta-Hydrolases"/>
    <property type="match status" value="1"/>
</dbReference>
<comment type="caution">
    <text evidence="3">The sequence shown here is derived from an EMBL/GenBank/DDBJ whole genome shotgun (WGS) entry which is preliminary data.</text>
</comment>
<dbReference type="InterPro" id="IPR000639">
    <property type="entry name" value="Epox_hydrolase-like"/>
</dbReference>
<dbReference type="PRINTS" id="PR00412">
    <property type="entry name" value="EPOXHYDRLASE"/>
</dbReference>
<dbReference type="Pfam" id="PF00561">
    <property type="entry name" value="Abhydrolase_1"/>
    <property type="match status" value="1"/>
</dbReference>
<dbReference type="OrthoDB" id="19657at2759"/>
<protein>
    <submittedName>
        <fullName evidence="3">Lipase LipV</fullName>
    </submittedName>
</protein>
<dbReference type="InterPro" id="IPR029058">
    <property type="entry name" value="AB_hydrolase_fold"/>
</dbReference>
<feature type="region of interest" description="Disordered" evidence="1">
    <location>
        <begin position="321"/>
        <end position="345"/>
    </location>
</feature>
<keyword evidence="4" id="KW-1185">Reference proteome</keyword>
<dbReference type="AlphaFoldDB" id="A0A5J4YI64"/>
<feature type="domain" description="AB hydrolase-1" evidence="2">
    <location>
        <begin position="201"/>
        <end position="496"/>
    </location>
</feature>
<dbReference type="PANTHER" id="PTHR43689">
    <property type="entry name" value="HYDROLASE"/>
    <property type="match status" value="1"/>
</dbReference>
<dbReference type="EMBL" id="VRMN01000017">
    <property type="protein sequence ID" value="KAA8490968.1"/>
    <property type="molecule type" value="Genomic_DNA"/>
</dbReference>